<feature type="transmembrane region" description="Helical" evidence="1">
    <location>
        <begin position="54"/>
        <end position="71"/>
    </location>
</feature>
<dbReference type="EMBL" id="JAMQQD010000001">
    <property type="protein sequence ID" value="MCW7514386.1"/>
    <property type="molecule type" value="Genomic_DNA"/>
</dbReference>
<dbReference type="GeneID" id="93341066"/>
<evidence type="ECO:0000256" key="1">
    <source>
        <dbReference type="SAM" id="Phobius"/>
    </source>
</evidence>
<dbReference type="PANTHER" id="PTHR38446">
    <property type="entry name" value="BLL0914 PROTEIN"/>
    <property type="match status" value="1"/>
</dbReference>
<reference evidence="3" key="2">
    <citation type="journal article" date="2019" name="PLoS Negl. Trop. Dis.">
        <title>Revisiting the worldwide diversity of Leptospira species in the environment.</title>
        <authorList>
            <person name="Vincent A.T."/>
            <person name="Schiettekatte O."/>
            <person name="Bourhy P."/>
            <person name="Veyrier F.J."/>
            <person name="Picardeau M."/>
        </authorList>
    </citation>
    <scope>NUCLEOTIDE SEQUENCE</scope>
    <source>
        <strain evidence="3">201702449</strain>
    </source>
</reference>
<evidence type="ECO:0000313" key="2">
    <source>
        <dbReference type="EMBL" id="MCW7514386.1"/>
    </source>
</evidence>
<accession>A0A2N0ARI7</accession>
<keyword evidence="4" id="KW-1185">Reference proteome</keyword>
<comment type="caution">
    <text evidence="2">The sequence shown here is derived from an EMBL/GenBank/DDBJ whole genome shotgun (WGS) entry which is preliminary data.</text>
</comment>
<keyword evidence="1" id="KW-0472">Membrane</keyword>
<proteinExistence type="predicted"/>
<dbReference type="Pfam" id="PF06993">
    <property type="entry name" value="DUF1304"/>
    <property type="match status" value="1"/>
</dbReference>
<keyword evidence="1" id="KW-1133">Transmembrane helix</keyword>
<dbReference type="RefSeq" id="WP_100728064.1">
    <property type="nucleotide sequence ID" value="NZ_JAIZBN010000001.1"/>
</dbReference>
<reference evidence="3" key="1">
    <citation type="submission" date="2018-10" db="EMBL/GenBank/DDBJ databases">
        <authorList>
            <person name="Vincent A.T."/>
            <person name="Schiettekatte O."/>
            <person name="Bourhy P."/>
            <person name="Veyrier F.J."/>
            <person name="Picardeau M."/>
        </authorList>
    </citation>
    <scope>NUCLEOTIDE SEQUENCE</scope>
    <source>
        <strain evidence="3">201702449</strain>
    </source>
</reference>
<dbReference type="InterPro" id="IPR009732">
    <property type="entry name" value="DUF1304"/>
</dbReference>
<reference evidence="2" key="3">
    <citation type="submission" date="2022-06" db="EMBL/GenBank/DDBJ databases">
        <title>Leptospira isolates from biofilms formed at urban environments.</title>
        <authorList>
            <person name="Ribeiro P.S."/>
            <person name="Sousa T."/>
            <person name="Carvalho N."/>
            <person name="Aburjaile F."/>
            <person name="Neves F."/>
            <person name="Oliveira D."/>
            <person name="Blanco L."/>
            <person name="Lima J."/>
            <person name="Costa F."/>
            <person name="Brenig B."/>
            <person name="Soares S."/>
            <person name="Ramos R."/>
            <person name="Goes-Neto A."/>
            <person name="Matiuzzi M."/>
            <person name="Azevedo V."/>
            <person name="Ristow P."/>
        </authorList>
    </citation>
    <scope>NUCLEOTIDE SEQUENCE</scope>
    <source>
        <strain evidence="2">VSF7</strain>
    </source>
</reference>
<evidence type="ECO:0000313" key="4">
    <source>
        <dbReference type="Proteomes" id="UP000297352"/>
    </source>
</evidence>
<feature type="transmembrane region" description="Helical" evidence="1">
    <location>
        <begin position="78"/>
        <end position="97"/>
    </location>
</feature>
<dbReference type="EMBL" id="RQGI01000027">
    <property type="protein sequence ID" value="TGL71593.1"/>
    <property type="molecule type" value="Genomic_DNA"/>
</dbReference>
<evidence type="ECO:0000313" key="3">
    <source>
        <dbReference type="EMBL" id="TGL71593.1"/>
    </source>
</evidence>
<dbReference type="AlphaFoldDB" id="A0A2N0ARI7"/>
<dbReference type="Proteomes" id="UP000297352">
    <property type="component" value="Unassembled WGS sequence"/>
</dbReference>
<dbReference type="Proteomes" id="UP001209694">
    <property type="component" value="Unassembled WGS sequence"/>
</dbReference>
<sequence length="125" mass="14071">MKLLSLILTGFVAVEHVFILVLEMFLWKTEFGMKVFQLTPETAEITAKLAKNQGLYNGFLAAGLFWALLFIKEQNQKFQTILFFLVCVVVAGIYGSATAKFSILFSQGLPAFLALVVHWLANHKR</sequence>
<name>A0A2N0ARI7_9LEPT</name>
<gene>
    <name evidence="3" type="ORF">EHQ60_08300</name>
    <name evidence="2" type="ORF">ND810_04395</name>
</gene>
<dbReference type="PANTHER" id="PTHR38446:SF1">
    <property type="entry name" value="BLL0914 PROTEIN"/>
    <property type="match status" value="1"/>
</dbReference>
<feature type="transmembrane region" description="Helical" evidence="1">
    <location>
        <begin position="103"/>
        <end position="121"/>
    </location>
</feature>
<organism evidence="2 5">
    <name type="scientific">Leptospira levettii</name>
    <dbReference type="NCBI Taxonomy" id="2023178"/>
    <lineage>
        <taxon>Bacteria</taxon>
        <taxon>Pseudomonadati</taxon>
        <taxon>Spirochaetota</taxon>
        <taxon>Spirochaetia</taxon>
        <taxon>Leptospirales</taxon>
        <taxon>Leptospiraceae</taxon>
        <taxon>Leptospira</taxon>
    </lineage>
</organism>
<protein>
    <submittedName>
        <fullName evidence="2">DUF1304 domain-containing protein</fullName>
    </submittedName>
</protein>
<evidence type="ECO:0000313" key="5">
    <source>
        <dbReference type="Proteomes" id="UP001209694"/>
    </source>
</evidence>
<keyword evidence="1" id="KW-0812">Transmembrane</keyword>